<feature type="region of interest" description="Disordered" evidence="1">
    <location>
        <begin position="1"/>
        <end position="58"/>
    </location>
</feature>
<comment type="caution">
    <text evidence="3">The sequence shown here is derived from an EMBL/GenBank/DDBJ whole genome shotgun (WGS) entry which is preliminary data.</text>
</comment>
<dbReference type="Proteomes" id="UP001500220">
    <property type="component" value="Unassembled WGS sequence"/>
</dbReference>
<organism evidence="3 4">
    <name type="scientific">Saccharopolyspora thermophila</name>
    <dbReference type="NCBI Taxonomy" id="89367"/>
    <lineage>
        <taxon>Bacteria</taxon>
        <taxon>Bacillati</taxon>
        <taxon>Actinomycetota</taxon>
        <taxon>Actinomycetes</taxon>
        <taxon>Pseudonocardiales</taxon>
        <taxon>Pseudonocardiaceae</taxon>
        <taxon>Saccharopolyspora</taxon>
    </lineage>
</organism>
<reference evidence="2" key="4">
    <citation type="submission" date="2023-12" db="EMBL/GenBank/DDBJ databases">
        <authorList>
            <person name="Sun Q."/>
            <person name="Inoue M."/>
        </authorList>
    </citation>
    <scope>NUCLEOTIDE SEQUENCE</scope>
    <source>
        <strain evidence="2">JCM 10664</strain>
    </source>
</reference>
<protein>
    <submittedName>
        <fullName evidence="3">Uncharacterized protein</fullName>
    </submittedName>
</protein>
<reference evidence="3" key="3">
    <citation type="submission" date="2020-09" db="EMBL/GenBank/DDBJ databases">
        <authorList>
            <person name="Sun Q."/>
            <person name="Zhou Y."/>
        </authorList>
    </citation>
    <scope>NUCLEOTIDE SEQUENCE</scope>
    <source>
        <strain evidence="3">CGMCC 4.7206</strain>
    </source>
</reference>
<name>A0A917JJ73_9PSEU</name>
<dbReference type="EMBL" id="BMMT01000001">
    <property type="protein sequence ID" value="GGI71426.1"/>
    <property type="molecule type" value="Genomic_DNA"/>
</dbReference>
<reference evidence="3 4" key="1">
    <citation type="journal article" date="2014" name="Int. J. Syst. Evol. Microbiol.">
        <title>Complete genome sequence of Corynebacterium casei LMG S-19264T (=DSM 44701T), isolated from a smear-ripened cheese.</title>
        <authorList>
            <consortium name="US DOE Joint Genome Institute (JGI-PGF)"/>
            <person name="Walter F."/>
            <person name="Albersmeier A."/>
            <person name="Kalinowski J."/>
            <person name="Ruckert C."/>
        </authorList>
    </citation>
    <scope>NUCLEOTIDE SEQUENCE [LARGE SCALE GENOMIC DNA]</scope>
    <source>
        <strain evidence="3 4">CGMCC 4.7206</strain>
    </source>
</reference>
<dbReference type="Proteomes" id="UP000597989">
    <property type="component" value="Unassembled WGS sequence"/>
</dbReference>
<accession>A0A917JJ73</accession>
<evidence type="ECO:0000313" key="3">
    <source>
        <dbReference type="EMBL" id="GGI71426.1"/>
    </source>
</evidence>
<evidence type="ECO:0000313" key="5">
    <source>
        <dbReference type="Proteomes" id="UP001500220"/>
    </source>
</evidence>
<evidence type="ECO:0000313" key="2">
    <source>
        <dbReference type="EMBL" id="GAA0538563.1"/>
    </source>
</evidence>
<dbReference type="AlphaFoldDB" id="A0A917JJ73"/>
<evidence type="ECO:0000256" key="1">
    <source>
        <dbReference type="SAM" id="MobiDB-lite"/>
    </source>
</evidence>
<gene>
    <name evidence="2" type="ORF">GCM10009545_46530</name>
    <name evidence="3" type="ORF">GCM10011581_05610</name>
</gene>
<reference evidence="2 5" key="2">
    <citation type="journal article" date="2019" name="Int. J. Syst. Evol. Microbiol.">
        <title>The Global Catalogue of Microorganisms (GCM) 10K type strain sequencing project: providing services to taxonomists for standard genome sequencing and annotation.</title>
        <authorList>
            <consortium name="The Broad Institute Genomics Platform"/>
            <consortium name="The Broad Institute Genome Sequencing Center for Infectious Disease"/>
            <person name="Wu L."/>
            <person name="Ma J."/>
        </authorList>
    </citation>
    <scope>NUCLEOTIDE SEQUENCE [LARGE SCALE GENOMIC DNA]</scope>
    <source>
        <strain evidence="2 5">JCM 10664</strain>
    </source>
</reference>
<evidence type="ECO:0000313" key="4">
    <source>
        <dbReference type="Proteomes" id="UP000597989"/>
    </source>
</evidence>
<sequence length="79" mass="8918">MLPDPPMLGEPFHEPVARTAKQHLADQPAARRLQHPRHMASATAKGTNGANRSGFRQHLRHTRCDILNGKLRDRHDTQP</sequence>
<dbReference type="EMBL" id="BAAAHC010000024">
    <property type="protein sequence ID" value="GAA0538563.1"/>
    <property type="molecule type" value="Genomic_DNA"/>
</dbReference>
<proteinExistence type="predicted"/>
<keyword evidence="5" id="KW-1185">Reference proteome</keyword>